<evidence type="ECO:0000256" key="4">
    <source>
        <dbReference type="ARBA" id="ARBA00022989"/>
    </source>
</evidence>
<comment type="subcellular location">
    <subcellularLocation>
        <location evidence="1">Cell membrane</location>
        <topology evidence="1">Multi-pass membrane protein</topology>
    </subcellularLocation>
</comment>
<keyword evidence="9" id="KW-1185">Reference proteome</keyword>
<evidence type="ECO:0000256" key="7">
    <source>
        <dbReference type="SAM" id="Phobius"/>
    </source>
</evidence>
<evidence type="ECO:0008006" key="10">
    <source>
        <dbReference type="Google" id="ProtNLM"/>
    </source>
</evidence>
<reference evidence="8 9" key="1">
    <citation type="journal article" date="2013" name="Curr. Biol.">
        <title>The Genome of the Foraminiferan Reticulomyxa filosa.</title>
        <authorList>
            <person name="Glockner G."/>
            <person name="Hulsmann N."/>
            <person name="Schleicher M."/>
            <person name="Noegel A.A."/>
            <person name="Eichinger L."/>
            <person name="Gallinger C."/>
            <person name="Pawlowski J."/>
            <person name="Sierra R."/>
            <person name="Euteneuer U."/>
            <person name="Pillet L."/>
            <person name="Moustafa A."/>
            <person name="Platzer M."/>
            <person name="Groth M."/>
            <person name="Szafranski K."/>
            <person name="Schliwa M."/>
        </authorList>
    </citation>
    <scope>NUCLEOTIDE SEQUENCE [LARGE SCALE GENOMIC DNA]</scope>
</reference>
<keyword evidence="5 7" id="KW-0472">Membrane</keyword>
<dbReference type="OrthoDB" id="512996at2759"/>
<dbReference type="GO" id="GO:0005886">
    <property type="term" value="C:plasma membrane"/>
    <property type="evidence" value="ECO:0007669"/>
    <property type="project" value="UniProtKB-SubCell"/>
</dbReference>
<gene>
    <name evidence="8" type="ORF">RFI_27904</name>
</gene>
<dbReference type="PANTHER" id="PTHR12677">
    <property type="entry name" value="GOLGI APPARATUS MEMBRANE PROTEIN TVP38-RELATED"/>
    <property type="match status" value="1"/>
</dbReference>
<dbReference type="Proteomes" id="UP000023152">
    <property type="component" value="Unassembled WGS sequence"/>
</dbReference>
<feature type="transmembrane region" description="Helical" evidence="7">
    <location>
        <begin position="54"/>
        <end position="78"/>
    </location>
</feature>
<evidence type="ECO:0000256" key="1">
    <source>
        <dbReference type="ARBA" id="ARBA00004651"/>
    </source>
</evidence>
<dbReference type="AlphaFoldDB" id="X6M656"/>
<keyword evidence="2" id="KW-1003">Cell membrane</keyword>
<feature type="region of interest" description="Disordered" evidence="6">
    <location>
        <begin position="164"/>
        <end position="186"/>
    </location>
</feature>
<feature type="compositionally biased region" description="Basic and acidic residues" evidence="6">
    <location>
        <begin position="164"/>
        <end position="178"/>
    </location>
</feature>
<feature type="transmembrane region" description="Helical" evidence="7">
    <location>
        <begin position="98"/>
        <end position="119"/>
    </location>
</feature>
<dbReference type="PANTHER" id="PTHR12677:SF59">
    <property type="entry name" value="GOLGI APPARATUS MEMBRANE PROTEIN TVP38-RELATED"/>
    <property type="match status" value="1"/>
</dbReference>
<dbReference type="InterPro" id="IPR015414">
    <property type="entry name" value="TMEM64"/>
</dbReference>
<comment type="caution">
    <text evidence="8">The sequence shown here is derived from an EMBL/GenBank/DDBJ whole genome shotgun (WGS) entry which is preliminary data.</text>
</comment>
<protein>
    <recommendedName>
        <fullName evidence="10">SNARE associated Golgi protein</fullName>
    </recommendedName>
</protein>
<evidence type="ECO:0000256" key="2">
    <source>
        <dbReference type="ARBA" id="ARBA00022475"/>
    </source>
</evidence>
<keyword evidence="3 7" id="KW-0812">Transmembrane</keyword>
<dbReference type="EMBL" id="ASPP01024048">
    <property type="protein sequence ID" value="ETO09473.1"/>
    <property type="molecule type" value="Genomic_DNA"/>
</dbReference>
<keyword evidence="4 7" id="KW-1133">Transmembrane helix</keyword>
<sequence>MFMCVYTYEGRQLQMKAMEHLIATQPFKTVLAVELTPIPMEWVNYLFANTEVRIVPFAAAVILTRFFSKGVLSVYVGSLAHNLNDILTGKVGISHETMISLIVTFVLLLASFVLSYVLYRKAKQWMIDRTGDSNSNDNNNYNVQQIGLEIKAALVDEKHVLHDHDVSSSNPLDERENKSVSNFDVV</sequence>
<accession>X6M656</accession>
<evidence type="ECO:0000256" key="3">
    <source>
        <dbReference type="ARBA" id="ARBA00022692"/>
    </source>
</evidence>
<organism evidence="8 9">
    <name type="scientific">Reticulomyxa filosa</name>
    <dbReference type="NCBI Taxonomy" id="46433"/>
    <lineage>
        <taxon>Eukaryota</taxon>
        <taxon>Sar</taxon>
        <taxon>Rhizaria</taxon>
        <taxon>Retaria</taxon>
        <taxon>Foraminifera</taxon>
        <taxon>Monothalamids</taxon>
        <taxon>Reticulomyxidae</taxon>
        <taxon>Reticulomyxa</taxon>
    </lineage>
</organism>
<evidence type="ECO:0000313" key="8">
    <source>
        <dbReference type="EMBL" id="ETO09473.1"/>
    </source>
</evidence>
<evidence type="ECO:0000313" key="9">
    <source>
        <dbReference type="Proteomes" id="UP000023152"/>
    </source>
</evidence>
<evidence type="ECO:0000256" key="5">
    <source>
        <dbReference type="ARBA" id="ARBA00023136"/>
    </source>
</evidence>
<evidence type="ECO:0000256" key="6">
    <source>
        <dbReference type="SAM" id="MobiDB-lite"/>
    </source>
</evidence>
<proteinExistence type="predicted"/>
<name>X6M656_RETFI</name>